<keyword evidence="3" id="KW-1185">Reference proteome</keyword>
<reference evidence="2" key="1">
    <citation type="submission" date="2021-08" db="EMBL/GenBank/DDBJ databases">
        <title>Hoeflea bacterium WL0058 sp. nov., isolated from the sediment.</title>
        <authorList>
            <person name="Wang L."/>
            <person name="Zhang D."/>
        </authorList>
    </citation>
    <scope>NUCLEOTIDE SEQUENCE</scope>
    <source>
        <strain evidence="2">WL0058</strain>
    </source>
</reference>
<dbReference type="RefSeq" id="WP_220229747.1">
    <property type="nucleotide sequence ID" value="NZ_JAICBX010000003.1"/>
</dbReference>
<accession>A0AAE2ZM06</accession>
<comment type="caution">
    <text evidence="2">The sequence shown here is derived from an EMBL/GenBank/DDBJ whole genome shotgun (WGS) entry which is preliminary data.</text>
</comment>
<dbReference type="Proteomes" id="UP001196509">
    <property type="component" value="Unassembled WGS sequence"/>
</dbReference>
<organism evidence="2 3">
    <name type="scientific">Flavimaribacter sediminis</name>
    <dbReference type="NCBI Taxonomy" id="2865987"/>
    <lineage>
        <taxon>Bacteria</taxon>
        <taxon>Pseudomonadati</taxon>
        <taxon>Pseudomonadota</taxon>
        <taxon>Alphaproteobacteria</taxon>
        <taxon>Hyphomicrobiales</taxon>
        <taxon>Rhizobiaceae</taxon>
        <taxon>Flavimaribacter</taxon>
    </lineage>
</organism>
<proteinExistence type="predicted"/>
<evidence type="ECO:0000313" key="2">
    <source>
        <dbReference type="EMBL" id="MBW8639033.1"/>
    </source>
</evidence>
<gene>
    <name evidence="2" type="ORF">K1W69_17690</name>
</gene>
<dbReference type="AlphaFoldDB" id="A0AAE2ZM06"/>
<name>A0AAE2ZM06_9HYPH</name>
<protein>
    <submittedName>
        <fullName evidence="2">Uncharacterized protein</fullName>
    </submittedName>
</protein>
<feature type="region of interest" description="Disordered" evidence="1">
    <location>
        <begin position="1"/>
        <end position="70"/>
    </location>
</feature>
<evidence type="ECO:0000313" key="3">
    <source>
        <dbReference type="Proteomes" id="UP001196509"/>
    </source>
</evidence>
<dbReference type="EMBL" id="JAICBX010000003">
    <property type="protein sequence ID" value="MBW8639033.1"/>
    <property type="molecule type" value="Genomic_DNA"/>
</dbReference>
<feature type="region of interest" description="Disordered" evidence="1">
    <location>
        <begin position="238"/>
        <end position="257"/>
    </location>
</feature>
<evidence type="ECO:0000256" key="1">
    <source>
        <dbReference type="SAM" id="MobiDB-lite"/>
    </source>
</evidence>
<sequence length="294" mass="31723">MRHLIERYPPAFAPEGEGGAPGGDGGQADPGNSQPESNEAAGASPAGDPPAEPYRPDGLPETMYGDNDHGTIDKMAEALKGYRDRDAQRQLPETAEAYSQFDLESAPEEIRPMIGELASDPLFGKVSAIALERGVPVGDMQAITLSLYSAAHEAGLFEQHIDPAQERSLLLPDSAATLPKEQQDQAIDQRLQANSDFVDLMVQNAGLDKAVGEHAKLMLMDTAAGNRFFEWIAGQVQGTDRAQPQPGQGGNTGASRREQLRAELAKPEMQPGHRMFDRAKYDALESEYRTVVGN</sequence>
<feature type="compositionally biased region" description="Gly residues" evidence="1">
    <location>
        <begin position="16"/>
        <end position="28"/>
    </location>
</feature>